<dbReference type="EMBL" id="JTHP01000061">
    <property type="protein sequence ID" value="KJD43315.1"/>
    <property type="molecule type" value="Genomic_DNA"/>
</dbReference>
<accession>A0A0D7WVY2</accession>
<dbReference type="Proteomes" id="UP000032534">
    <property type="component" value="Unassembled WGS sequence"/>
</dbReference>
<dbReference type="AlphaFoldDB" id="A0A0D7WVY2"/>
<keyword evidence="2" id="KW-1185">Reference proteome</keyword>
<sequence length="192" mass="22449">MEKSWKSLKDFIFEGKTLVNAGYAGDAKDVGHKVSQFYVDKVEIGGITNHYSITWDFEEFYRNEGEHTFEWPTPHAFRLIEQEHYQITVDYFSGASFTPLKKTFELDGMILTIINRPVEFAPVAGSLRYYAGATDQRGKAYQVYWNMFNLFEPVEIELMVDNSKYCKYCLKRWTRHADSDTTCEHEWASTLD</sequence>
<organism evidence="1 2">
    <name type="scientific">Paenibacillus terrae</name>
    <dbReference type="NCBI Taxonomy" id="159743"/>
    <lineage>
        <taxon>Bacteria</taxon>
        <taxon>Bacillati</taxon>
        <taxon>Bacillota</taxon>
        <taxon>Bacilli</taxon>
        <taxon>Bacillales</taxon>
        <taxon>Paenibacillaceae</taxon>
        <taxon>Paenibacillus</taxon>
    </lineage>
</organism>
<proteinExistence type="predicted"/>
<reference evidence="1 2" key="1">
    <citation type="submission" date="2014-11" db="EMBL/GenBank/DDBJ databases">
        <title>Draft Genome Sequences of Paenibacillus polymyxa NRRL B-30509 and Paenibacillus terrae NRRL B-30644, Strains from a Poultry Environment that Produce Tridecaptin A and Paenicidins.</title>
        <authorList>
            <person name="van Belkum M.J."/>
            <person name="Lohans C.T."/>
            <person name="Vederas J.C."/>
        </authorList>
    </citation>
    <scope>NUCLEOTIDE SEQUENCE [LARGE SCALE GENOMIC DNA]</scope>
    <source>
        <strain evidence="1 2">NRRL B-30644</strain>
    </source>
</reference>
<dbReference type="OrthoDB" id="9803461at2"/>
<gene>
    <name evidence="1" type="ORF">QD47_23455</name>
</gene>
<dbReference type="PATRIC" id="fig|159743.3.peg.5214"/>
<evidence type="ECO:0000313" key="1">
    <source>
        <dbReference type="EMBL" id="KJD43315.1"/>
    </source>
</evidence>
<evidence type="ECO:0000313" key="2">
    <source>
        <dbReference type="Proteomes" id="UP000032534"/>
    </source>
</evidence>
<protein>
    <submittedName>
        <fullName evidence="1">Uncharacterized protein</fullName>
    </submittedName>
</protein>
<dbReference type="RefSeq" id="WP_044648392.1">
    <property type="nucleotide sequence ID" value="NZ_JTHP01000061.1"/>
</dbReference>
<comment type="caution">
    <text evidence="1">The sequence shown here is derived from an EMBL/GenBank/DDBJ whole genome shotgun (WGS) entry which is preliminary data.</text>
</comment>
<name>A0A0D7WVY2_9BACL</name>